<organism evidence="6 7">
    <name type="scientific">Galdieria yellowstonensis</name>
    <dbReference type="NCBI Taxonomy" id="3028027"/>
    <lineage>
        <taxon>Eukaryota</taxon>
        <taxon>Rhodophyta</taxon>
        <taxon>Bangiophyceae</taxon>
        <taxon>Galdieriales</taxon>
        <taxon>Galdieriaceae</taxon>
        <taxon>Galdieria</taxon>
    </lineage>
</organism>
<feature type="compositionally biased region" description="Basic and acidic residues" evidence="5">
    <location>
        <begin position="174"/>
        <end position="218"/>
    </location>
</feature>
<comment type="caution">
    <text evidence="6">The sequence shown here is derived from an EMBL/GenBank/DDBJ whole genome shotgun (WGS) entry which is preliminary data.</text>
</comment>
<feature type="compositionally biased region" description="Basic and acidic residues" evidence="5">
    <location>
        <begin position="247"/>
        <end position="261"/>
    </location>
</feature>
<sequence length="261" mass="30423">MGQSSEKRPSVLVEEVDEHPSQDNSLEAENVTVEEPEEVTEQPAHSDDTDNEQVEILQRKKRKDPARRDDRSAFSLERHNRKLQRQQNRGFFGEEPFGELQPFFGAFGSLFRGFDSLASWGRTGGFRDPFDDDDLWGDDNNVQVYSYSSFQSIGPDGQVREQKTSSKRVGSTKETTRLERDTRQGKEQVSYRREKDGRGREVQQRRDKSGKTWREDKYYNMTPEEAEQFEQEWRNSSTSSHRSLPSRSHDRSLGYRSNKPE</sequence>
<gene>
    <name evidence="6" type="ORF">GAYE_PCTG36G0972</name>
</gene>
<evidence type="ECO:0000256" key="4">
    <source>
        <dbReference type="ARBA" id="ARBA00022553"/>
    </source>
</evidence>
<evidence type="ECO:0000313" key="7">
    <source>
        <dbReference type="Proteomes" id="UP001300502"/>
    </source>
</evidence>
<evidence type="ECO:0000313" key="6">
    <source>
        <dbReference type="EMBL" id="KAK4523081.1"/>
    </source>
</evidence>
<dbReference type="EMBL" id="JANCYU010000011">
    <property type="protein sequence ID" value="KAK4523081.1"/>
    <property type="molecule type" value="Genomic_DNA"/>
</dbReference>
<evidence type="ECO:0000256" key="3">
    <source>
        <dbReference type="ARBA" id="ARBA00022490"/>
    </source>
</evidence>
<feature type="region of interest" description="Disordered" evidence="5">
    <location>
        <begin position="149"/>
        <end position="261"/>
    </location>
</feature>
<keyword evidence="3" id="KW-0963">Cytoplasm</keyword>
<feature type="compositionally biased region" description="Basic and acidic residues" evidence="5">
    <location>
        <begin position="66"/>
        <end position="78"/>
    </location>
</feature>
<dbReference type="Pfam" id="PF10248">
    <property type="entry name" value="Mlf1IP"/>
    <property type="match status" value="1"/>
</dbReference>
<keyword evidence="4" id="KW-0597">Phosphoprotein</keyword>
<evidence type="ECO:0000256" key="1">
    <source>
        <dbReference type="ARBA" id="ARBA00004496"/>
    </source>
</evidence>
<dbReference type="GO" id="GO:0005737">
    <property type="term" value="C:cytoplasm"/>
    <property type="evidence" value="ECO:0007669"/>
    <property type="project" value="UniProtKB-SubCell"/>
</dbReference>
<dbReference type="AlphaFoldDB" id="A0AAV9I3E4"/>
<comment type="similarity">
    <text evidence="2">Belongs to the MLF family.</text>
</comment>
<proteinExistence type="inferred from homology"/>
<accession>A0AAV9I3E4</accession>
<feature type="region of interest" description="Disordered" evidence="5">
    <location>
        <begin position="1"/>
        <end position="94"/>
    </location>
</feature>
<evidence type="ECO:0000256" key="2">
    <source>
        <dbReference type="ARBA" id="ARBA00008332"/>
    </source>
</evidence>
<protein>
    <submittedName>
        <fullName evidence="6">Uncharacterized protein</fullName>
    </submittedName>
</protein>
<name>A0AAV9I3E4_9RHOD</name>
<comment type="subcellular location">
    <subcellularLocation>
        <location evidence="1">Cytoplasm</location>
    </subcellularLocation>
</comment>
<reference evidence="6 7" key="1">
    <citation type="submission" date="2022-07" db="EMBL/GenBank/DDBJ databases">
        <title>Genome-wide signatures of adaptation to extreme environments.</title>
        <authorList>
            <person name="Cho C.H."/>
            <person name="Yoon H.S."/>
        </authorList>
    </citation>
    <scope>NUCLEOTIDE SEQUENCE [LARGE SCALE GENOMIC DNA]</scope>
    <source>
        <strain evidence="6 7">108.79 E11</strain>
    </source>
</reference>
<dbReference type="Proteomes" id="UP001300502">
    <property type="component" value="Unassembled WGS sequence"/>
</dbReference>
<feature type="compositionally biased region" description="Low complexity" evidence="5">
    <location>
        <begin position="234"/>
        <end position="246"/>
    </location>
</feature>
<evidence type="ECO:0000256" key="5">
    <source>
        <dbReference type="SAM" id="MobiDB-lite"/>
    </source>
</evidence>
<keyword evidence="7" id="KW-1185">Reference proteome</keyword>
<dbReference type="InterPro" id="IPR019376">
    <property type="entry name" value="Myeloid_leukemia_factor"/>
</dbReference>